<evidence type="ECO:0000256" key="8">
    <source>
        <dbReference type="ARBA" id="ARBA00023328"/>
    </source>
</evidence>
<organism evidence="11 12">
    <name type="scientific">Anguilla anguilla</name>
    <name type="common">European freshwater eel</name>
    <name type="synonym">Muraena anguilla</name>
    <dbReference type="NCBI Taxonomy" id="7936"/>
    <lineage>
        <taxon>Eukaryota</taxon>
        <taxon>Metazoa</taxon>
        <taxon>Chordata</taxon>
        <taxon>Craniata</taxon>
        <taxon>Vertebrata</taxon>
        <taxon>Euteleostomi</taxon>
        <taxon>Actinopterygii</taxon>
        <taxon>Neopterygii</taxon>
        <taxon>Teleostei</taxon>
        <taxon>Anguilliformes</taxon>
        <taxon>Anguillidae</taxon>
        <taxon>Anguilla</taxon>
    </lineage>
</organism>
<gene>
    <name evidence="11" type="ORF">ANANG_G00184510</name>
</gene>
<feature type="compositionally biased region" description="Basic and acidic residues" evidence="9">
    <location>
        <begin position="283"/>
        <end position="296"/>
    </location>
</feature>
<evidence type="ECO:0000256" key="9">
    <source>
        <dbReference type="SAM" id="MobiDB-lite"/>
    </source>
</evidence>
<dbReference type="InterPro" id="IPR011515">
    <property type="entry name" value="Shugoshin_C"/>
</dbReference>
<dbReference type="GO" id="GO:0000775">
    <property type="term" value="C:chromosome, centromeric region"/>
    <property type="evidence" value="ECO:0007669"/>
    <property type="project" value="UniProtKB-SubCell"/>
</dbReference>
<evidence type="ECO:0000313" key="12">
    <source>
        <dbReference type="Proteomes" id="UP001044222"/>
    </source>
</evidence>
<feature type="region of interest" description="Disordered" evidence="9">
    <location>
        <begin position="422"/>
        <end position="456"/>
    </location>
</feature>
<comment type="similarity">
    <text evidence="2">Belongs to the shugoshin family.</text>
</comment>
<feature type="region of interest" description="Disordered" evidence="9">
    <location>
        <begin position="472"/>
        <end position="497"/>
    </location>
</feature>
<keyword evidence="3" id="KW-0158">Chromosome</keyword>
<dbReference type="AlphaFoldDB" id="A0A9D3M903"/>
<evidence type="ECO:0000256" key="2">
    <source>
        <dbReference type="ARBA" id="ARBA00010845"/>
    </source>
</evidence>
<protein>
    <recommendedName>
        <fullName evidence="10">Shugoshin C-terminal domain-containing protein</fullName>
    </recommendedName>
</protein>
<keyword evidence="8" id="KW-0137">Centromere</keyword>
<keyword evidence="4" id="KW-0132">Cell division</keyword>
<keyword evidence="5" id="KW-0159">Chromosome partition</keyword>
<keyword evidence="7" id="KW-0131">Cell cycle</keyword>
<evidence type="ECO:0000256" key="5">
    <source>
        <dbReference type="ARBA" id="ARBA00022829"/>
    </source>
</evidence>
<comment type="caution">
    <text evidence="11">The sequence shown here is derived from an EMBL/GenBank/DDBJ whole genome shotgun (WGS) entry which is preliminary data.</text>
</comment>
<evidence type="ECO:0000259" key="10">
    <source>
        <dbReference type="Pfam" id="PF07557"/>
    </source>
</evidence>
<feature type="compositionally biased region" description="Basic residues" evidence="9">
    <location>
        <begin position="78"/>
        <end position="88"/>
    </location>
</feature>
<dbReference type="GO" id="GO:0045132">
    <property type="term" value="P:meiotic chromosome segregation"/>
    <property type="evidence" value="ECO:0007669"/>
    <property type="project" value="InterPro"/>
</dbReference>
<feature type="compositionally biased region" description="Basic and acidic residues" evidence="9">
    <location>
        <begin position="189"/>
        <end position="202"/>
    </location>
</feature>
<feature type="region of interest" description="Disordered" evidence="9">
    <location>
        <begin position="60"/>
        <end position="380"/>
    </location>
</feature>
<feature type="compositionally biased region" description="Polar residues" evidence="9">
    <location>
        <begin position="341"/>
        <end position="354"/>
    </location>
</feature>
<evidence type="ECO:0000313" key="11">
    <source>
        <dbReference type="EMBL" id="KAG5843063.1"/>
    </source>
</evidence>
<proteinExistence type="inferred from homology"/>
<feature type="domain" description="Shugoshin C-terminal" evidence="10">
    <location>
        <begin position="493"/>
        <end position="514"/>
    </location>
</feature>
<feature type="compositionally biased region" description="Basic and acidic residues" evidence="9">
    <location>
        <begin position="152"/>
        <end position="167"/>
    </location>
</feature>
<feature type="compositionally biased region" description="Basic residues" evidence="9">
    <location>
        <begin position="237"/>
        <end position="256"/>
    </location>
</feature>
<dbReference type="InterPro" id="IPR038889">
    <property type="entry name" value="Shugoshin1/2"/>
</dbReference>
<keyword evidence="12" id="KW-1185">Reference proteome</keyword>
<sequence>MSPPAKQGRVDSGAAPFASSPVRIDPACDQEAFKLDICTEEEPSQPMDEAPLHMAEVLERAALPRTVTARRRPESRRSSAHKRGRRSFCQRNGPALPEPFACEGRSQRRAGRLAAGVPNQLLTSRGSRSSAARPPPAAGPAEEADGFPRQTGTREKARPRPPEETVGKRQAPGAVPEPRARQNQAQGHAGDRAKAMPGDRARATPGDRLNASLGSNDTFDFDCEEAVHLTPSGPGRGRSRRGGAGRGHARWGRGRGRSQPLELRVQLVAGRGRQSLPALSEGPAERWGRGQSRDSAQEGTVQAEVHPAGPPCAGTGRDEENASPKPRPACGSTEAGRLVDLSQSEGIPESNTTAVPRHPKPRRTSVMDKENQPANDGVAPLSFGAESEVFLSEADPAPLTPGEEPAVCPADAPLCAFTAPTCLTPATGRKTRPPVTTEKKSRKGGLWARSTRRSGPCDVTNVSYAAFRKFSAGRSHGGSASTSTGADSARPPRKRRSTIAVDYKEPKLSAKLRRGDRFTDTQFLRSPIFKQKRRSAKSAQTPLSKYNESFVGCL</sequence>
<evidence type="ECO:0000256" key="6">
    <source>
        <dbReference type="ARBA" id="ARBA00023054"/>
    </source>
</evidence>
<dbReference type="GO" id="GO:0051301">
    <property type="term" value="P:cell division"/>
    <property type="evidence" value="ECO:0007669"/>
    <property type="project" value="UniProtKB-KW"/>
</dbReference>
<dbReference type="Pfam" id="PF07557">
    <property type="entry name" value="Shugoshin_C"/>
    <property type="match status" value="1"/>
</dbReference>
<comment type="subcellular location">
    <subcellularLocation>
        <location evidence="1">Chromosome</location>
        <location evidence="1">Centromere</location>
    </subcellularLocation>
</comment>
<reference evidence="11" key="1">
    <citation type="submission" date="2021-01" db="EMBL/GenBank/DDBJ databases">
        <title>A chromosome-scale assembly of European eel, Anguilla anguilla.</title>
        <authorList>
            <person name="Henkel C."/>
            <person name="Jong-Raadsen S.A."/>
            <person name="Dufour S."/>
            <person name="Weltzien F.-A."/>
            <person name="Palstra A.P."/>
            <person name="Pelster B."/>
            <person name="Spaink H.P."/>
            <person name="Van Den Thillart G.E."/>
            <person name="Jansen H."/>
            <person name="Zahm M."/>
            <person name="Klopp C."/>
            <person name="Cedric C."/>
            <person name="Louis A."/>
            <person name="Berthelot C."/>
            <person name="Parey E."/>
            <person name="Roest Crollius H."/>
            <person name="Montfort J."/>
            <person name="Robinson-Rechavi M."/>
            <person name="Bucao C."/>
            <person name="Bouchez O."/>
            <person name="Gislard M."/>
            <person name="Lluch J."/>
            <person name="Milhes M."/>
            <person name="Lampietro C."/>
            <person name="Lopez Roques C."/>
            <person name="Donnadieu C."/>
            <person name="Braasch I."/>
            <person name="Desvignes T."/>
            <person name="Postlethwait J."/>
            <person name="Bobe J."/>
            <person name="Guiguen Y."/>
            <person name="Dirks R."/>
        </authorList>
    </citation>
    <scope>NUCLEOTIDE SEQUENCE</scope>
    <source>
        <strain evidence="11">Tag_6206</strain>
        <tissue evidence="11">Liver</tissue>
    </source>
</reference>
<dbReference type="Proteomes" id="UP001044222">
    <property type="component" value="Chromosome 9"/>
</dbReference>
<dbReference type="EMBL" id="JAFIRN010000009">
    <property type="protein sequence ID" value="KAG5843063.1"/>
    <property type="molecule type" value="Genomic_DNA"/>
</dbReference>
<dbReference type="PANTHER" id="PTHR21577">
    <property type="entry name" value="SHUGOSHIN"/>
    <property type="match status" value="1"/>
</dbReference>
<evidence type="ECO:0000256" key="7">
    <source>
        <dbReference type="ARBA" id="ARBA00023306"/>
    </source>
</evidence>
<name>A0A9D3M903_ANGAN</name>
<keyword evidence="6" id="KW-0175">Coiled coil</keyword>
<evidence type="ECO:0000256" key="4">
    <source>
        <dbReference type="ARBA" id="ARBA00022618"/>
    </source>
</evidence>
<feature type="compositionally biased region" description="Low complexity" evidence="9">
    <location>
        <begin position="472"/>
        <end position="489"/>
    </location>
</feature>
<feature type="region of interest" description="Disordered" evidence="9">
    <location>
        <begin position="1"/>
        <end position="25"/>
    </location>
</feature>
<dbReference type="PANTHER" id="PTHR21577:SF3">
    <property type="entry name" value="SHUGOSHIN 1-RELATED"/>
    <property type="match status" value="1"/>
</dbReference>
<evidence type="ECO:0000256" key="3">
    <source>
        <dbReference type="ARBA" id="ARBA00022454"/>
    </source>
</evidence>
<dbReference type="GO" id="GO:0005634">
    <property type="term" value="C:nucleus"/>
    <property type="evidence" value="ECO:0007669"/>
    <property type="project" value="InterPro"/>
</dbReference>
<evidence type="ECO:0000256" key="1">
    <source>
        <dbReference type="ARBA" id="ARBA00004584"/>
    </source>
</evidence>
<accession>A0A9D3M903</accession>